<keyword evidence="2" id="KW-0343">GTPase activation</keyword>
<dbReference type="InterPro" id="IPR000198">
    <property type="entry name" value="RhoGAP_dom"/>
</dbReference>
<feature type="region of interest" description="Disordered" evidence="4">
    <location>
        <begin position="296"/>
        <end position="356"/>
    </location>
</feature>
<evidence type="ECO:0000259" key="6">
    <source>
        <dbReference type="PROSITE" id="PS50848"/>
    </source>
</evidence>
<proteinExistence type="predicted"/>
<evidence type="ECO:0000313" key="7">
    <source>
        <dbReference type="EMBL" id="WAQ97903.1"/>
    </source>
</evidence>
<feature type="compositionally biased region" description="Low complexity" evidence="4">
    <location>
        <begin position="310"/>
        <end position="331"/>
    </location>
</feature>
<evidence type="ECO:0000313" key="8">
    <source>
        <dbReference type="Proteomes" id="UP001164746"/>
    </source>
</evidence>
<evidence type="ECO:0000256" key="2">
    <source>
        <dbReference type="ARBA" id="ARBA00022468"/>
    </source>
</evidence>
<feature type="compositionally biased region" description="Low complexity" evidence="4">
    <location>
        <begin position="383"/>
        <end position="393"/>
    </location>
</feature>
<protein>
    <submittedName>
        <fullName evidence="7">STA13-like protein</fullName>
    </submittedName>
</protein>
<dbReference type="InterPro" id="IPR002913">
    <property type="entry name" value="START_lipid-bd_dom"/>
</dbReference>
<dbReference type="CDD" id="cd08869">
    <property type="entry name" value="START_RhoGAP"/>
    <property type="match status" value="1"/>
</dbReference>
<dbReference type="InterPro" id="IPR001660">
    <property type="entry name" value="SAM"/>
</dbReference>
<dbReference type="CDD" id="cd09538">
    <property type="entry name" value="SAM_DLC1_2-like"/>
    <property type="match status" value="1"/>
</dbReference>
<feature type="compositionally biased region" description="Polar residues" evidence="4">
    <location>
        <begin position="156"/>
        <end position="175"/>
    </location>
</feature>
<dbReference type="Gene3D" id="1.10.287.2070">
    <property type="match status" value="1"/>
</dbReference>
<dbReference type="Pfam" id="PF00620">
    <property type="entry name" value="RhoGAP"/>
    <property type="match status" value="1"/>
</dbReference>
<dbReference type="InterPro" id="IPR008936">
    <property type="entry name" value="Rho_GTPase_activation_prot"/>
</dbReference>
<dbReference type="PROSITE" id="PS50848">
    <property type="entry name" value="START"/>
    <property type="match status" value="1"/>
</dbReference>
<keyword evidence="3" id="KW-0597">Phosphoprotein</keyword>
<dbReference type="PANTHER" id="PTHR12659">
    <property type="entry name" value="RHO-TYPE GTPASE ACTIVATING PROTEIN"/>
    <property type="match status" value="1"/>
</dbReference>
<dbReference type="Gene3D" id="3.30.530.20">
    <property type="match status" value="1"/>
</dbReference>
<feature type="compositionally biased region" description="Basic and acidic residues" evidence="4">
    <location>
        <begin position="558"/>
        <end position="576"/>
    </location>
</feature>
<dbReference type="SUPFAM" id="SSF47769">
    <property type="entry name" value="SAM/Pointed domain"/>
    <property type="match status" value="1"/>
</dbReference>
<evidence type="ECO:0000256" key="4">
    <source>
        <dbReference type="SAM" id="MobiDB-lite"/>
    </source>
</evidence>
<name>A0ABY7DP95_MYAAR</name>
<feature type="region of interest" description="Disordered" evidence="4">
    <location>
        <begin position="501"/>
        <end position="586"/>
    </location>
</feature>
<dbReference type="PROSITE" id="PS50238">
    <property type="entry name" value="RHOGAP"/>
    <property type="match status" value="1"/>
</dbReference>
<reference evidence="7" key="1">
    <citation type="submission" date="2022-11" db="EMBL/GenBank/DDBJ databases">
        <title>Centuries of genome instability and evolution in soft-shell clam transmissible cancer (bioRxiv).</title>
        <authorList>
            <person name="Hart S.F.M."/>
            <person name="Yonemitsu M.A."/>
            <person name="Giersch R.M."/>
            <person name="Beal B.F."/>
            <person name="Arriagada G."/>
            <person name="Davis B.W."/>
            <person name="Ostrander E.A."/>
            <person name="Goff S.P."/>
            <person name="Metzger M.J."/>
        </authorList>
    </citation>
    <scope>NUCLEOTIDE SEQUENCE</scope>
    <source>
        <strain evidence="7">MELC-2E11</strain>
        <tissue evidence="7">Siphon/mantle</tissue>
    </source>
</reference>
<accession>A0ABY7DP95</accession>
<evidence type="ECO:0000256" key="1">
    <source>
        <dbReference type="ARBA" id="ARBA00004170"/>
    </source>
</evidence>
<dbReference type="InterPro" id="IPR013761">
    <property type="entry name" value="SAM/pointed_sf"/>
</dbReference>
<feature type="compositionally biased region" description="Polar residues" evidence="4">
    <location>
        <begin position="332"/>
        <end position="343"/>
    </location>
</feature>
<sequence length="1142" mass="128545">MSLLNRLEVLIMDIHGAFNALCHRKRKKSYYKAKVAKEIEAIEACRWLRETGFPQYAQLYEDGQFPLDIESVENDHDFLDKEDIQSLFRRLNTLNKCAIMKIGTPTKKESEDSDEDDQCALSDKWKYQRSSRRWSRKDLEGPLGSSGPESSQPGLTSSSSHDSLLADQNSSSETGDSPVLDSKMLHLNDDVFKTFDANGNATIGNNSKMYQRASSERMKGAKGFLKRMESLKRGRTKKHRTIDEISSPVITNNAVMQAKIRHLNCQDIYFPINSVKTPVNHGQVNGLTDRITSPRNESLTVLPTPVKTDSNSNNLNSSVVSQNSSASARVSHVTSTPRVSSGINAPPSDLVLSGNNSVEADNSSGFSANGAQGLDVSMLRRQSNSSETTNSSEDTVFNTSENKPGKFPTLLDDSLFASDKSNPRYRSFSYTDENSAQEMCVKRRSLDPRKQLHRVSIYDNVPVEDDLTAAQEELDIILSDLFQNINGLNRAINGDDAELLEPPSLSSLDNSSVISSQSETPEPEAEDRDSYTPAPEPEVISGTLSSPDISDQELQTEETSHDDSAEHIIVRERRDSGVGSSLTRTNSERRKYRIRWHSFQKSHRPTCESRNLQLTSLSARQILVLRKLLLLKLTALIEKFAPNRSGWSLTVPRFMKRNKVPDYRDKNVFGVPFSVMIQRTGQALPQCILHAMRYLRRTSGDAVGIFRKPGVRARIQKLRNDIEANPEAIDFEDLQPYDVADLIKLYFRELPECLLTNKLSEIFITIFIYVPSEQRLEALQAAILLMNDENRDVLQSLLLFLSDIVKQSDIHQMTASNLAVCFAPSLFNMGGARNPSQTPSPRRNRKSPGIPDARELMEQKAAHECLTLMVQECKRLFTISSAYLSKCRVLHEDPVSIDELNSGASDGNQGYAGHIDACIQGLLKESREKFRGWVSSPSGKDVDLAFKKVGDGHPLRLWKCTVDIEAPPEEVLNKILHDRQQWDEDLLQWHTVEKLDEQTEVFQYVRNSMAPHPTRDLCVLRSWRTDLPKGACVLISTSIDHPRAELLGGLRAVELASRYLIEPCGTGKSRLTHISRVDIRGHSPDWYKKVYGHICANFVEKIRSSFQSNTAGPETKILSYFQSFFHMYLLNEHFVNRKNISP</sequence>
<feature type="domain" description="START" evidence="6">
    <location>
        <begin position="918"/>
        <end position="1087"/>
    </location>
</feature>
<feature type="domain" description="Rho-GAP" evidence="5">
    <location>
        <begin position="671"/>
        <end position="877"/>
    </location>
</feature>
<feature type="region of interest" description="Disordered" evidence="4">
    <location>
        <begin position="381"/>
        <end position="404"/>
    </location>
</feature>
<organism evidence="7 8">
    <name type="scientific">Mya arenaria</name>
    <name type="common">Soft-shell clam</name>
    <dbReference type="NCBI Taxonomy" id="6604"/>
    <lineage>
        <taxon>Eukaryota</taxon>
        <taxon>Metazoa</taxon>
        <taxon>Spiralia</taxon>
        <taxon>Lophotrochozoa</taxon>
        <taxon>Mollusca</taxon>
        <taxon>Bivalvia</taxon>
        <taxon>Autobranchia</taxon>
        <taxon>Heteroconchia</taxon>
        <taxon>Euheterodonta</taxon>
        <taxon>Imparidentia</taxon>
        <taxon>Neoheterodontei</taxon>
        <taxon>Myida</taxon>
        <taxon>Myoidea</taxon>
        <taxon>Myidae</taxon>
        <taxon>Mya</taxon>
    </lineage>
</organism>
<dbReference type="SMART" id="SM00234">
    <property type="entry name" value="START"/>
    <property type="match status" value="1"/>
</dbReference>
<dbReference type="SMART" id="SM00324">
    <property type="entry name" value="RhoGAP"/>
    <property type="match status" value="1"/>
</dbReference>
<feature type="compositionally biased region" description="Low complexity" evidence="4">
    <location>
        <begin position="141"/>
        <end position="155"/>
    </location>
</feature>
<dbReference type="Gene3D" id="1.10.555.10">
    <property type="entry name" value="Rho GTPase activation protein"/>
    <property type="match status" value="1"/>
</dbReference>
<gene>
    <name evidence="7" type="ORF">MAR_022276</name>
</gene>
<dbReference type="SUPFAM" id="SSF55961">
    <property type="entry name" value="Bet v1-like"/>
    <property type="match status" value="1"/>
</dbReference>
<evidence type="ECO:0000256" key="3">
    <source>
        <dbReference type="ARBA" id="ARBA00022553"/>
    </source>
</evidence>
<feature type="compositionally biased region" description="Low complexity" evidence="4">
    <location>
        <begin position="501"/>
        <end position="518"/>
    </location>
</feature>
<dbReference type="Pfam" id="PF07647">
    <property type="entry name" value="SAM_2"/>
    <property type="match status" value="1"/>
</dbReference>
<comment type="subcellular location">
    <subcellularLocation>
        <location evidence="1">Membrane</location>
        <topology evidence="1">Peripheral membrane protein</topology>
    </subcellularLocation>
</comment>
<dbReference type="EMBL" id="CP111014">
    <property type="protein sequence ID" value="WAQ97903.1"/>
    <property type="molecule type" value="Genomic_DNA"/>
</dbReference>
<keyword evidence="8" id="KW-1185">Reference proteome</keyword>
<dbReference type="PANTHER" id="PTHR12659:SF7">
    <property type="entry name" value="CROSSVEINLESS C, ISOFORM C"/>
    <property type="match status" value="1"/>
</dbReference>
<dbReference type="Pfam" id="PF01852">
    <property type="entry name" value="START"/>
    <property type="match status" value="1"/>
</dbReference>
<dbReference type="InterPro" id="IPR023393">
    <property type="entry name" value="START-like_dom_sf"/>
</dbReference>
<feature type="region of interest" description="Disordered" evidence="4">
    <location>
        <begin position="136"/>
        <end position="181"/>
    </location>
</feature>
<evidence type="ECO:0000259" key="5">
    <source>
        <dbReference type="PROSITE" id="PS50238"/>
    </source>
</evidence>
<dbReference type="SUPFAM" id="SSF48350">
    <property type="entry name" value="GTPase activation domain, GAP"/>
    <property type="match status" value="1"/>
</dbReference>
<dbReference type="Proteomes" id="UP001164746">
    <property type="component" value="Chromosome 3"/>
</dbReference>